<evidence type="ECO:0000313" key="3">
    <source>
        <dbReference type="Proteomes" id="UP001221898"/>
    </source>
</evidence>
<reference evidence="2" key="1">
    <citation type="journal article" date="2023" name="Science">
        <title>Genome structures resolve the early diversification of teleost fishes.</title>
        <authorList>
            <person name="Parey E."/>
            <person name="Louis A."/>
            <person name="Montfort J."/>
            <person name="Bouchez O."/>
            <person name="Roques C."/>
            <person name="Iampietro C."/>
            <person name="Lluch J."/>
            <person name="Castinel A."/>
            <person name="Donnadieu C."/>
            <person name="Desvignes T."/>
            <person name="Floi Bucao C."/>
            <person name="Jouanno E."/>
            <person name="Wen M."/>
            <person name="Mejri S."/>
            <person name="Dirks R."/>
            <person name="Jansen H."/>
            <person name="Henkel C."/>
            <person name="Chen W.J."/>
            <person name="Zahm M."/>
            <person name="Cabau C."/>
            <person name="Klopp C."/>
            <person name="Thompson A.W."/>
            <person name="Robinson-Rechavi M."/>
            <person name="Braasch I."/>
            <person name="Lecointre G."/>
            <person name="Bobe J."/>
            <person name="Postlethwait J.H."/>
            <person name="Berthelot C."/>
            <person name="Roest Crollius H."/>
            <person name="Guiguen Y."/>
        </authorList>
    </citation>
    <scope>NUCLEOTIDE SEQUENCE</scope>
    <source>
        <strain evidence="2">NC1722</strain>
    </source>
</reference>
<accession>A0AAD7SAM3</accession>
<dbReference type="EMBL" id="JAINUG010000085">
    <property type="protein sequence ID" value="KAJ8399092.1"/>
    <property type="molecule type" value="Genomic_DNA"/>
</dbReference>
<feature type="region of interest" description="Disordered" evidence="1">
    <location>
        <begin position="99"/>
        <end position="127"/>
    </location>
</feature>
<organism evidence="2 3">
    <name type="scientific">Aldrovandia affinis</name>
    <dbReference type="NCBI Taxonomy" id="143900"/>
    <lineage>
        <taxon>Eukaryota</taxon>
        <taxon>Metazoa</taxon>
        <taxon>Chordata</taxon>
        <taxon>Craniata</taxon>
        <taxon>Vertebrata</taxon>
        <taxon>Euteleostomi</taxon>
        <taxon>Actinopterygii</taxon>
        <taxon>Neopterygii</taxon>
        <taxon>Teleostei</taxon>
        <taxon>Notacanthiformes</taxon>
        <taxon>Halosauridae</taxon>
        <taxon>Aldrovandia</taxon>
    </lineage>
</organism>
<keyword evidence="3" id="KW-1185">Reference proteome</keyword>
<sequence length="150" mass="16354">MSPASQRAAEQVSGVLLITAQRARLCLDLESEDSVKAQRRGPRSKSGSLYSALPLVCAGRERLAPAHPGLYLHNEPGNLVSVTRARFSWPYPRRWEAKREAAPKEVVNEEESGGPAGQLDPLTPGAGRRGAEFALRTACRPRASWRNHCG</sequence>
<gene>
    <name evidence="2" type="ORF">AAFF_G00414710</name>
</gene>
<dbReference type="Proteomes" id="UP001221898">
    <property type="component" value="Unassembled WGS sequence"/>
</dbReference>
<comment type="caution">
    <text evidence="2">The sequence shown here is derived from an EMBL/GenBank/DDBJ whole genome shotgun (WGS) entry which is preliminary data.</text>
</comment>
<name>A0AAD7SAM3_9TELE</name>
<evidence type="ECO:0000313" key="2">
    <source>
        <dbReference type="EMBL" id="KAJ8399092.1"/>
    </source>
</evidence>
<evidence type="ECO:0000256" key="1">
    <source>
        <dbReference type="SAM" id="MobiDB-lite"/>
    </source>
</evidence>
<protein>
    <submittedName>
        <fullName evidence="2">Uncharacterized protein</fullName>
    </submittedName>
</protein>
<proteinExistence type="predicted"/>
<dbReference type="AlphaFoldDB" id="A0AAD7SAM3"/>